<evidence type="ECO:0000256" key="10">
    <source>
        <dbReference type="SAM" id="MobiDB-lite"/>
    </source>
</evidence>
<dbReference type="GO" id="GO:0005886">
    <property type="term" value="C:plasma membrane"/>
    <property type="evidence" value="ECO:0007669"/>
    <property type="project" value="UniProtKB-SubCell"/>
</dbReference>
<accession>A0A512DJF1</accession>
<protein>
    <recommendedName>
        <fullName evidence="12">Cytochrome c domain-containing protein</fullName>
    </recommendedName>
</protein>
<dbReference type="InterPro" id="IPR051459">
    <property type="entry name" value="Cytochrome_c-type_DH"/>
</dbReference>
<sequence length="308" mass="32839">MLSRLPRLGIPLAVMASGVFFVSVSASAPASAQEAGKGQAGEGQVSEDPVARGEYIFNAAGCLGCHTVPKTGERLAGGRALKTPFGTFYSPNITPDRETGIGGWSEADFVRAMREGKAPDGSAYFPVFPYTSFTHLTEGDIRDLKAYIDAQPAVSQANKPHEVSPPFGWRFLLPVWQTLFLDESGLPEEAGRDEKWHRGRYLVQAAGHCGECHSPRNFLGVVDHDRMLAGSASGPEGKAVPSITSDPDKGIGKWSQGEIAFMLEIGMQPDGDFVGGGMNEVVENSTSKLTAEDRDAIAAYLKTVPPAP</sequence>
<evidence type="ECO:0000256" key="1">
    <source>
        <dbReference type="ARBA" id="ARBA00004236"/>
    </source>
</evidence>
<evidence type="ECO:0000256" key="6">
    <source>
        <dbReference type="ARBA" id="ARBA00022737"/>
    </source>
</evidence>
<feature type="signal peptide" evidence="11">
    <location>
        <begin position="1"/>
        <end position="32"/>
    </location>
</feature>
<proteinExistence type="predicted"/>
<dbReference type="GO" id="GO:0020037">
    <property type="term" value="F:heme binding"/>
    <property type="evidence" value="ECO:0007669"/>
    <property type="project" value="InterPro"/>
</dbReference>
<dbReference type="Gene3D" id="1.10.760.10">
    <property type="entry name" value="Cytochrome c-like domain"/>
    <property type="match status" value="2"/>
</dbReference>
<feature type="domain" description="Cytochrome c" evidence="12">
    <location>
        <begin position="194"/>
        <end position="305"/>
    </location>
</feature>
<dbReference type="PIRSF" id="PIRSF000018">
    <property type="entry name" value="Mb_ADH_cyt_c"/>
    <property type="match status" value="1"/>
</dbReference>
<keyword evidence="8" id="KW-0472">Membrane</keyword>
<dbReference type="PROSITE" id="PS51007">
    <property type="entry name" value="CYTC"/>
    <property type="match status" value="2"/>
</dbReference>
<feature type="chain" id="PRO_5022153314" description="Cytochrome c domain-containing protein" evidence="11">
    <location>
        <begin position="33"/>
        <end position="308"/>
    </location>
</feature>
<dbReference type="GO" id="GO:0016614">
    <property type="term" value="F:oxidoreductase activity, acting on CH-OH group of donors"/>
    <property type="evidence" value="ECO:0007669"/>
    <property type="project" value="InterPro"/>
</dbReference>
<keyword evidence="7 9" id="KW-0408">Iron</keyword>
<keyword evidence="6" id="KW-0677">Repeat</keyword>
<name>A0A512DJF1_9PROT</name>
<feature type="region of interest" description="Disordered" evidence="10">
    <location>
        <begin position="230"/>
        <end position="249"/>
    </location>
</feature>
<comment type="subcellular location">
    <subcellularLocation>
        <location evidence="1">Cell membrane</location>
    </subcellularLocation>
</comment>
<dbReference type="GO" id="GO:0009055">
    <property type="term" value="F:electron transfer activity"/>
    <property type="evidence" value="ECO:0007669"/>
    <property type="project" value="InterPro"/>
</dbReference>
<evidence type="ECO:0000256" key="4">
    <source>
        <dbReference type="ARBA" id="ARBA00022723"/>
    </source>
</evidence>
<organism evidence="13 14">
    <name type="scientific">Skermanella aerolata</name>
    <dbReference type="NCBI Taxonomy" id="393310"/>
    <lineage>
        <taxon>Bacteria</taxon>
        <taxon>Pseudomonadati</taxon>
        <taxon>Pseudomonadota</taxon>
        <taxon>Alphaproteobacteria</taxon>
        <taxon>Rhodospirillales</taxon>
        <taxon>Azospirillaceae</taxon>
        <taxon>Skermanella</taxon>
    </lineage>
</organism>
<evidence type="ECO:0000256" key="7">
    <source>
        <dbReference type="ARBA" id="ARBA00023004"/>
    </source>
</evidence>
<dbReference type="Pfam" id="PF00034">
    <property type="entry name" value="Cytochrom_C"/>
    <property type="match status" value="1"/>
</dbReference>
<keyword evidence="3 9" id="KW-0349">Heme</keyword>
<keyword evidence="4 9" id="KW-0479">Metal-binding</keyword>
<evidence type="ECO:0000313" key="13">
    <source>
        <dbReference type="EMBL" id="GEO36602.1"/>
    </source>
</evidence>
<evidence type="ECO:0000256" key="5">
    <source>
        <dbReference type="ARBA" id="ARBA00022729"/>
    </source>
</evidence>
<evidence type="ECO:0000256" key="11">
    <source>
        <dbReference type="SAM" id="SignalP"/>
    </source>
</evidence>
<keyword evidence="5 11" id="KW-0732">Signal</keyword>
<evidence type="ECO:0000256" key="2">
    <source>
        <dbReference type="ARBA" id="ARBA00022475"/>
    </source>
</evidence>
<dbReference type="SUPFAM" id="SSF46626">
    <property type="entry name" value="Cytochrome c"/>
    <property type="match status" value="2"/>
</dbReference>
<dbReference type="EMBL" id="BJYZ01000002">
    <property type="protein sequence ID" value="GEO36602.1"/>
    <property type="molecule type" value="Genomic_DNA"/>
</dbReference>
<evidence type="ECO:0000313" key="14">
    <source>
        <dbReference type="Proteomes" id="UP000321523"/>
    </source>
</evidence>
<keyword evidence="2" id="KW-1003">Cell membrane</keyword>
<reference evidence="13 14" key="1">
    <citation type="submission" date="2019-07" db="EMBL/GenBank/DDBJ databases">
        <title>Whole genome shotgun sequence of Skermanella aerolata NBRC 106429.</title>
        <authorList>
            <person name="Hosoyama A."/>
            <person name="Uohara A."/>
            <person name="Ohji S."/>
            <person name="Ichikawa N."/>
        </authorList>
    </citation>
    <scope>NUCLEOTIDE SEQUENCE [LARGE SCALE GENOMIC DNA]</scope>
    <source>
        <strain evidence="13 14">NBRC 106429</strain>
    </source>
</reference>
<dbReference type="InterPro" id="IPR036909">
    <property type="entry name" value="Cyt_c-like_dom_sf"/>
</dbReference>
<dbReference type="GO" id="GO:0005506">
    <property type="term" value="F:iron ion binding"/>
    <property type="evidence" value="ECO:0007669"/>
    <property type="project" value="InterPro"/>
</dbReference>
<dbReference type="Proteomes" id="UP000321523">
    <property type="component" value="Unassembled WGS sequence"/>
</dbReference>
<dbReference type="InterPro" id="IPR009056">
    <property type="entry name" value="Cyt_c-like_dom"/>
</dbReference>
<dbReference type="InterPro" id="IPR014353">
    <property type="entry name" value="Membr-bd_ADH_cyt_c"/>
</dbReference>
<gene>
    <name evidence="13" type="ORF">SAE02_07500</name>
</gene>
<evidence type="ECO:0000259" key="12">
    <source>
        <dbReference type="PROSITE" id="PS51007"/>
    </source>
</evidence>
<dbReference type="PANTHER" id="PTHR35008:SF8">
    <property type="entry name" value="ALCOHOL DEHYDROGENASE CYTOCHROME C SUBUNIT"/>
    <property type="match status" value="1"/>
</dbReference>
<evidence type="ECO:0000256" key="3">
    <source>
        <dbReference type="ARBA" id="ARBA00022617"/>
    </source>
</evidence>
<dbReference type="RefSeq" id="WP_244619410.1">
    <property type="nucleotide sequence ID" value="NZ_BJYZ01000002.1"/>
</dbReference>
<keyword evidence="14" id="KW-1185">Reference proteome</keyword>
<dbReference type="AlphaFoldDB" id="A0A512DJF1"/>
<feature type="domain" description="Cytochrome c" evidence="12">
    <location>
        <begin position="48"/>
        <end position="152"/>
    </location>
</feature>
<comment type="caution">
    <text evidence="13">The sequence shown here is derived from an EMBL/GenBank/DDBJ whole genome shotgun (WGS) entry which is preliminary data.</text>
</comment>
<dbReference type="PANTHER" id="PTHR35008">
    <property type="entry name" value="BLL4482 PROTEIN-RELATED"/>
    <property type="match status" value="1"/>
</dbReference>
<evidence type="ECO:0000256" key="9">
    <source>
        <dbReference type="PROSITE-ProRule" id="PRU00433"/>
    </source>
</evidence>
<evidence type="ECO:0000256" key="8">
    <source>
        <dbReference type="ARBA" id="ARBA00023136"/>
    </source>
</evidence>